<evidence type="ECO:0000256" key="1">
    <source>
        <dbReference type="ARBA" id="ARBA00004651"/>
    </source>
</evidence>
<evidence type="ECO:0000256" key="8">
    <source>
        <dbReference type="SAM" id="Phobius"/>
    </source>
</evidence>
<dbReference type="InterPro" id="IPR050297">
    <property type="entry name" value="LipidA_mod_glycosyltrf_83"/>
</dbReference>
<name>A0A382MI67_9ZZZZ</name>
<sequence length="250" mass="28826">MLFINLSWKQAGLFWGLIFVLGHLLYIDTPFVNQEYVFAEAVKSLLSPQYRIGLENYWNVQANPLGYSAISALVNGIFHFPVGFWSVRIPSLAGGLMVILAGGWIAKKFNFNRSRFFLWAALIIFSPLIWVYAGRATADVLPTGLLMLSLALCLKADENKIYNFIASVVFSISILVKYNSLLILPGFFYLFYLQNNGQLDSRFFKDSFLFIMTPLAGLVIYWWTIYERFGIFVLPDHYKVIYLRIQWTQF</sequence>
<keyword evidence="7 8" id="KW-0472">Membrane</keyword>
<keyword evidence="6 8" id="KW-1133">Transmembrane helix</keyword>
<evidence type="ECO:0000256" key="7">
    <source>
        <dbReference type="ARBA" id="ARBA00023136"/>
    </source>
</evidence>
<dbReference type="EMBL" id="UINC01093027">
    <property type="protein sequence ID" value="SVC47112.1"/>
    <property type="molecule type" value="Genomic_DNA"/>
</dbReference>
<dbReference type="GO" id="GO:0016763">
    <property type="term" value="F:pentosyltransferase activity"/>
    <property type="evidence" value="ECO:0007669"/>
    <property type="project" value="TreeGrafter"/>
</dbReference>
<feature type="transmembrane region" description="Helical" evidence="8">
    <location>
        <begin position="12"/>
        <end position="27"/>
    </location>
</feature>
<feature type="transmembrane region" description="Helical" evidence="8">
    <location>
        <begin position="116"/>
        <end position="134"/>
    </location>
</feature>
<reference evidence="9" key="1">
    <citation type="submission" date="2018-05" db="EMBL/GenBank/DDBJ databases">
        <authorList>
            <person name="Lanie J.A."/>
            <person name="Ng W.-L."/>
            <person name="Kazmierczak K.M."/>
            <person name="Andrzejewski T.M."/>
            <person name="Davidsen T.M."/>
            <person name="Wayne K.J."/>
            <person name="Tettelin H."/>
            <person name="Glass J.I."/>
            <person name="Rusch D."/>
            <person name="Podicherti R."/>
            <person name="Tsui H.-C.T."/>
            <person name="Winkler M.E."/>
        </authorList>
    </citation>
    <scope>NUCLEOTIDE SEQUENCE</scope>
</reference>
<protein>
    <submittedName>
        <fullName evidence="9">Uncharacterized protein</fullName>
    </submittedName>
</protein>
<evidence type="ECO:0000313" key="9">
    <source>
        <dbReference type="EMBL" id="SVC47112.1"/>
    </source>
</evidence>
<organism evidence="9">
    <name type="scientific">marine metagenome</name>
    <dbReference type="NCBI Taxonomy" id="408172"/>
    <lineage>
        <taxon>unclassified sequences</taxon>
        <taxon>metagenomes</taxon>
        <taxon>ecological metagenomes</taxon>
    </lineage>
</organism>
<keyword evidence="4" id="KW-0808">Transferase</keyword>
<dbReference type="GO" id="GO:0008610">
    <property type="term" value="P:lipid biosynthetic process"/>
    <property type="evidence" value="ECO:0007669"/>
    <property type="project" value="UniProtKB-ARBA"/>
</dbReference>
<feature type="transmembrane region" description="Helical" evidence="8">
    <location>
        <begin position="208"/>
        <end position="226"/>
    </location>
</feature>
<keyword evidence="3" id="KW-0328">Glycosyltransferase</keyword>
<dbReference type="AlphaFoldDB" id="A0A382MI67"/>
<evidence type="ECO:0000256" key="6">
    <source>
        <dbReference type="ARBA" id="ARBA00022989"/>
    </source>
</evidence>
<feature type="transmembrane region" description="Helical" evidence="8">
    <location>
        <begin position="82"/>
        <end position="104"/>
    </location>
</feature>
<evidence type="ECO:0000256" key="3">
    <source>
        <dbReference type="ARBA" id="ARBA00022676"/>
    </source>
</evidence>
<gene>
    <name evidence="9" type="ORF">METZ01_LOCUS299966</name>
</gene>
<evidence type="ECO:0000256" key="5">
    <source>
        <dbReference type="ARBA" id="ARBA00022692"/>
    </source>
</evidence>
<dbReference type="GO" id="GO:0005886">
    <property type="term" value="C:plasma membrane"/>
    <property type="evidence" value="ECO:0007669"/>
    <property type="project" value="UniProtKB-SubCell"/>
</dbReference>
<accession>A0A382MI67</accession>
<feature type="transmembrane region" description="Helical" evidence="8">
    <location>
        <begin position="164"/>
        <end position="188"/>
    </location>
</feature>
<comment type="subcellular location">
    <subcellularLocation>
        <location evidence="1">Cell membrane</location>
        <topology evidence="1">Multi-pass membrane protein</topology>
    </subcellularLocation>
</comment>
<keyword evidence="2" id="KW-1003">Cell membrane</keyword>
<dbReference type="PANTHER" id="PTHR33908:SF11">
    <property type="entry name" value="MEMBRANE PROTEIN"/>
    <property type="match status" value="1"/>
</dbReference>
<dbReference type="PANTHER" id="PTHR33908">
    <property type="entry name" value="MANNOSYLTRANSFERASE YKCB-RELATED"/>
    <property type="match status" value="1"/>
</dbReference>
<feature type="non-terminal residue" evidence="9">
    <location>
        <position position="250"/>
    </location>
</feature>
<keyword evidence="5 8" id="KW-0812">Transmembrane</keyword>
<evidence type="ECO:0000256" key="4">
    <source>
        <dbReference type="ARBA" id="ARBA00022679"/>
    </source>
</evidence>
<evidence type="ECO:0000256" key="2">
    <source>
        <dbReference type="ARBA" id="ARBA00022475"/>
    </source>
</evidence>
<proteinExistence type="predicted"/>